<dbReference type="AlphaFoldDB" id="A0A0A9G2X1"/>
<protein>
    <submittedName>
        <fullName evidence="1">Uncharacterized protein</fullName>
    </submittedName>
</protein>
<organism evidence="1">
    <name type="scientific">Arundo donax</name>
    <name type="common">Giant reed</name>
    <name type="synonym">Donax arundinaceus</name>
    <dbReference type="NCBI Taxonomy" id="35708"/>
    <lineage>
        <taxon>Eukaryota</taxon>
        <taxon>Viridiplantae</taxon>
        <taxon>Streptophyta</taxon>
        <taxon>Embryophyta</taxon>
        <taxon>Tracheophyta</taxon>
        <taxon>Spermatophyta</taxon>
        <taxon>Magnoliopsida</taxon>
        <taxon>Liliopsida</taxon>
        <taxon>Poales</taxon>
        <taxon>Poaceae</taxon>
        <taxon>PACMAD clade</taxon>
        <taxon>Arundinoideae</taxon>
        <taxon>Arundineae</taxon>
        <taxon>Arundo</taxon>
    </lineage>
</organism>
<proteinExistence type="predicted"/>
<reference evidence="1" key="2">
    <citation type="journal article" date="2015" name="Data Brief">
        <title>Shoot transcriptome of the giant reed, Arundo donax.</title>
        <authorList>
            <person name="Barrero R.A."/>
            <person name="Guerrero F.D."/>
            <person name="Moolhuijzen P."/>
            <person name="Goolsby J.A."/>
            <person name="Tidwell J."/>
            <person name="Bellgard S.E."/>
            <person name="Bellgard M.I."/>
        </authorList>
    </citation>
    <scope>NUCLEOTIDE SEQUENCE</scope>
    <source>
        <tissue evidence="1">Shoot tissue taken approximately 20 cm above the soil surface</tissue>
    </source>
</reference>
<name>A0A0A9G2X1_ARUDO</name>
<evidence type="ECO:0000313" key="1">
    <source>
        <dbReference type="EMBL" id="JAE16891.1"/>
    </source>
</evidence>
<sequence length="51" mass="6016">MAVGGIMLIHDQLRFITYDPQLLQRCDTLYSLQTTMKHNHTKPNIVFMLMH</sequence>
<reference evidence="1" key="1">
    <citation type="submission" date="2014-09" db="EMBL/GenBank/DDBJ databases">
        <authorList>
            <person name="Magalhaes I.L.F."/>
            <person name="Oliveira U."/>
            <person name="Santos F.R."/>
            <person name="Vidigal T.H.D.A."/>
            <person name="Brescovit A.D."/>
            <person name="Santos A.J."/>
        </authorList>
    </citation>
    <scope>NUCLEOTIDE SEQUENCE</scope>
    <source>
        <tissue evidence="1">Shoot tissue taken approximately 20 cm above the soil surface</tissue>
    </source>
</reference>
<accession>A0A0A9G2X1</accession>
<dbReference type="EMBL" id="GBRH01181005">
    <property type="protein sequence ID" value="JAE16891.1"/>
    <property type="molecule type" value="Transcribed_RNA"/>
</dbReference>